<dbReference type="AlphaFoldDB" id="A0A5B7FDG8"/>
<dbReference type="Gene3D" id="3.40.50.2300">
    <property type="match status" value="1"/>
</dbReference>
<accession>A0A5B7FDG8</accession>
<keyword evidence="2" id="KW-1185">Reference proteome</keyword>
<organism evidence="1 2">
    <name type="scientific">Portunus trituberculatus</name>
    <name type="common">Swimming crab</name>
    <name type="synonym">Neptunus trituberculatus</name>
    <dbReference type="NCBI Taxonomy" id="210409"/>
    <lineage>
        <taxon>Eukaryota</taxon>
        <taxon>Metazoa</taxon>
        <taxon>Ecdysozoa</taxon>
        <taxon>Arthropoda</taxon>
        <taxon>Crustacea</taxon>
        <taxon>Multicrustacea</taxon>
        <taxon>Malacostraca</taxon>
        <taxon>Eumalacostraca</taxon>
        <taxon>Eucarida</taxon>
        <taxon>Decapoda</taxon>
        <taxon>Pleocyemata</taxon>
        <taxon>Brachyura</taxon>
        <taxon>Eubrachyura</taxon>
        <taxon>Portunoidea</taxon>
        <taxon>Portunidae</taxon>
        <taxon>Portuninae</taxon>
        <taxon>Portunus</taxon>
    </lineage>
</organism>
<gene>
    <name evidence="1" type="ORF">E2C01_036811</name>
</gene>
<name>A0A5B7FDG8_PORTR</name>
<proteinExistence type="predicted"/>
<dbReference type="Proteomes" id="UP000324222">
    <property type="component" value="Unassembled WGS sequence"/>
</dbReference>
<reference evidence="1 2" key="1">
    <citation type="submission" date="2019-05" db="EMBL/GenBank/DDBJ databases">
        <title>Another draft genome of Portunus trituberculatus and its Hox gene families provides insights of decapod evolution.</title>
        <authorList>
            <person name="Jeong J.-H."/>
            <person name="Song I."/>
            <person name="Kim S."/>
            <person name="Choi T."/>
            <person name="Kim D."/>
            <person name="Ryu S."/>
            <person name="Kim W."/>
        </authorList>
    </citation>
    <scope>NUCLEOTIDE SEQUENCE [LARGE SCALE GENOMIC DNA]</scope>
    <source>
        <tissue evidence="1">Muscle</tissue>
    </source>
</reference>
<evidence type="ECO:0000313" key="2">
    <source>
        <dbReference type="Proteomes" id="UP000324222"/>
    </source>
</evidence>
<sequence length="66" mass="7580">MLAAAELNMVATGEYAFFNVEIFTGDIRLDKNDNIRAISFLMYDTLLLWKHLTYLITHSLVTINNV</sequence>
<comment type="caution">
    <text evidence="1">The sequence shown here is derived from an EMBL/GenBank/DDBJ whole genome shotgun (WGS) entry which is preliminary data.</text>
</comment>
<dbReference type="EMBL" id="VSRR010005712">
    <property type="protein sequence ID" value="MPC43173.1"/>
    <property type="molecule type" value="Genomic_DNA"/>
</dbReference>
<evidence type="ECO:0000313" key="1">
    <source>
        <dbReference type="EMBL" id="MPC43173.1"/>
    </source>
</evidence>
<protein>
    <submittedName>
        <fullName evidence="1">Uncharacterized protein</fullName>
    </submittedName>
</protein>